<name>A0A3M7R134_BRAPC</name>
<dbReference type="EMBL" id="REGN01004562">
    <property type="protein sequence ID" value="RNA16978.1"/>
    <property type="molecule type" value="Genomic_DNA"/>
</dbReference>
<evidence type="ECO:0000313" key="1">
    <source>
        <dbReference type="EMBL" id="RNA16978.1"/>
    </source>
</evidence>
<dbReference type="Proteomes" id="UP000276133">
    <property type="component" value="Unassembled WGS sequence"/>
</dbReference>
<evidence type="ECO:0000313" key="2">
    <source>
        <dbReference type="Proteomes" id="UP000276133"/>
    </source>
</evidence>
<keyword evidence="2" id="KW-1185">Reference proteome</keyword>
<reference evidence="1 2" key="1">
    <citation type="journal article" date="2018" name="Sci. Rep.">
        <title>Genomic signatures of local adaptation to the degree of environmental predictability in rotifers.</title>
        <authorList>
            <person name="Franch-Gras L."/>
            <person name="Hahn C."/>
            <person name="Garcia-Roger E.M."/>
            <person name="Carmona M.J."/>
            <person name="Serra M."/>
            <person name="Gomez A."/>
        </authorList>
    </citation>
    <scope>NUCLEOTIDE SEQUENCE [LARGE SCALE GENOMIC DNA]</scope>
    <source>
        <strain evidence="1">HYR1</strain>
    </source>
</reference>
<accession>A0A3M7R134</accession>
<gene>
    <name evidence="1" type="ORF">BpHYR1_043146</name>
</gene>
<comment type="caution">
    <text evidence="1">The sequence shown here is derived from an EMBL/GenBank/DDBJ whole genome shotgun (WGS) entry which is preliminary data.</text>
</comment>
<sequence length="93" mass="10956">MPSNLFLNSYKKSLRNFKHMKKLSKTDLFMAFQISSKNKKIQFSTITQNQLNILLSESKSKLDIDDNLKSFIGNMHNYFIQSVIIFDKIPFIF</sequence>
<protein>
    <submittedName>
        <fullName evidence="1">Uncharacterized protein</fullName>
    </submittedName>
</protein>
<dbReference type="AlphaFoldDB" id="A0A3M7R134"/>
<organism evidence="1 2">
    <name type="scientific">Brachionus plicatilis</name>
    <name type="common">Marine rotifer</name>
    <name type="synonym">Brachionus muelleri</name>
    <dbReference type="NCBI Taxonomy" id="10195"/>
    <lineage>
        <taxon>Eukaryota</taxon>
        <taxon>Metazoa</taxon>
        <taxon>Spiralia</taxon>
        <taxon>Gnathifera</taxon>
        <taxon>Rotifera</taxon>
        <taxon>Eurotatoria</taxon>
        <taxon>Monogononta</taxon>
        <taxon>Pseudotrocha</taxon>
        <taxon>Ploima</taxon>
        <taxon>Brachionidae</taxon>
        <taxon>Brachionus</taxon>
    </lineage>
</organism>
<proteinExistence type="predicted"/>